<feature type="transmembrane region" description="Helical" evidence="1">
    <location>
        <begin position="12"/>
        <end position="42"/>
    </location>
</feature>
<keyword evidence="1" id="KW-0472">Membrane</keyword>
<reference evidence="2 3" key="1">
    <citation type="submission" date="2012-03" db="EMBL/GenBank/DDBJ databases">
        <title>Whole Genome Assembly of Papio anubis.</title>
        <authorList>
            <person name="Liu Y.L."/>
            <person name="Abraham K.A."/>
            <person name="Akbar H.A."/>
            <person name="Ali S.A."/>
            <person name="Anosike U.A."/>
            <person name="Aqrawi P.A."/>
            <person name="Arias F.A."/>
            <person name="Attaway T.A."/>
            <person name="Awwad R.A."/>
            <person name="Babu C.B."/>
            <person name="Bandaranaike D.B."/>
            <person name="Battles P.B."/>
            <person name="Bell A.B."/>
            <person name="Beltran B.B."/>
            <person name="Berhane-Mersha D.B."/>
            <person name="Bess C.B."/>
            <person name="Bickham C.B."/>
            <person name="Bolden T.B."/>
            <person name="Carter K.C."/>
            <person name="Chau D.C."/>
            <person name="Chavez A.C."/>
            <person name="Clerc-Blankenburg K.C."/>
            <person name="Coyle M.C."/>
            <person name="Dao M.D."/>
            <person name="Davila M.L.D."/>
            <person name="Davy-Carroll L.D."/>
            <person name="Denson S.D."/>
            <person name="Dinh H.D."/>
            <person name="Fernandez S.F."/>
            <person name="Fernando P.F."/>
            <person name="Forbes L.F."/>
            <person name="Francis C.F."/>
            <person name="Francisco L.F."/>
            <person name="Fu Q.F."/>
            <person name="Garcia-Iii R.G."/>
            <person name="Garrett T.G."/>
            <person name="Gross S.G."/>
            <person name="Gubbala S.G."/>
            <person name="Hirani K.H."/>
            <person name="Hogues M.H."/>
            <person name="Hollins B.H."/>
            <person name="Jackson L.J."/>
            <person name="Javaid M.J."/>
            <person name="Jhangiani S.J."/>
            <person name="Johnson A.J."/>
            <person name="Johnson B.J."/>
            <person name="Jones J.J."/>
            <person name="Joshi V.J."/>
            <person name="Kalu J.K."/>
            <person name="Khan N.K."/>
            <person name="Korchina V.K."/>
            <person name="Kovar C.K."/>
            <person name="Lago L.L."/>
            <person name="Lara F.L."/>
            <person name="Le T.-K.L."/>
            <person name="Lee S.L."/>
            <person name="Legall-Iii F.L."/>
            <person name="Lemon S.L."/>
            <person name="Liu J.L."/>
            <person name="Liu Y.-S.L."/>
            <person name="Liyanage D.L."/>
            <person name="Lopez J.L."/>
            <person name="Lorensuhewa L.L."/>
            <person name="Mata R.M."/>
            <person name="Mathew T.M."/>
            <person name="Mercado C.M."/>
            <person name="Mercado I.M."/>
            <person name="Morales K.M."/>
            <person name="Morgan M.M."/>
            <person name="Munidasa M.M."/>
            <person name="Ngo D.N."/>
            <person name="Nguyen L.N."/>
            <person name="Nguyen T.N."/>
            <person name="Nguyen N.N."/>
            <person name="Obregon M.O."/>
            <person name="Okwuonu G.O."/>
            <person name="Ongeri F.O."/>
            <person name="Onwere C.O."/>
            <person name="Osifeso I.O."/>
            <person name="Parra A.P."/>
            <person name="Patil S.P."/>
            <person name="Perez A.P."/>
            <person name="Perez Y.P."/>
            <person name="Pham C.P."/>
            <person name="Pu L.-L.P."/>
            <person name="Puazo M.P."/>
            <person name="Quiroz J.Q."/>
            <person name="Rouhana J.R."/>
            <person name="Ruiz M.R."/>
            <person name="Ruiz S.-J.R."/>
            <person name="Saada N.S."/>
            <person name="Santibanez J.S."/>
            <person name="Scheel M.S."/>
            <person name="Schneider B.S."/>
            <person name="Simmons D.S."/>
            <person name="Sisson I.S."/>
            <person name="Tang L.-Y.T."/>
            <person name="Thornton R.T."/>
            <person name="Tisius J.T."/>
            <person name="Toledanes G.T."/>
            <person name="Trejos Z.T."/>
            <person name="Usmani K.U."/>
            <person name="Varghese R.V."/>
            <person name="Vattathil S.V."/>
            <person name="Vee V.V."/>
            <person name="Walker D.W."/>
            <person name="Weissenberger G.W."/>
            <person name="White C.W."/>
            <person name="Williams A.W."/>
            <person name="Woodworth J.W."/>
            <person name="Wright R.W."/>
            <person name="Zhu Y.Z."/>
            <person name="Han Y.H."/>
            <person name="Newsham I.N."/>
            <person name="Nazareth L.N."/>
            <person name="Worley K.W."/>
            <person name="Muzny D.M."/>
            <person name="Rogers J.R."/>
            <person name="Gibbs R.G."/>
        </authorList>
    </citation>
    <scope>NUCLEOTIDE SEQUENCE [LARGE SCALE GENOMIC DNA]</scope>
</reference>
<sequence>MRQVLFQAELQLTIFHVLIHAFILLFSFLYPCIFFFLIFNFLKWSLTLSPRLECNCAISAHYNLRLPGSSNSPASSSQVAGITGMHHPAPLIFAFLVDTMFHRVGQAGLEPLTSGDLPTSAS</sequence>
<keyword evidence="1" id="KW-0812">Transmembrane</keyword>
<dbReference type="GeneTree" id="ENSGT01150000286943"/>
<reference evidence="2" key="2">
    <citation type="submission" date="2025-08" db="UniProtKB">
        <authorList>
            <consortium name="Ensembl"/>
        </authorList>
    </citation>
    <scope>IDENTIFICATION</scope>
</reference>
<accession>A0A8I5NW98</accession>
<keyword evidence="1" id="KW-1133">Transmembrane helix</keyword>
<organism evidence="2 3">
    <name type="scientific">Papio anubis</name>
    <name type="common">Olive baboon</name>
    <dbReference type="NCBI Taxonomy" id="9555"/>
    <lineage>
        <taxon>Eukaryota</taxon>
        <taxon>Metazoa</taxon>
        <taxon>Chordata</taxon>
        <taxon>Craniata</taxon>
        <taxon>Vertebrata</taxon>
        <taxon>Euteleostomi</taxon>
        <taxon>Mammalia</taxon>
        <taxon>Eutheria</taxon>
        <taxon>Euarchontoglires</taxon>
        <taxon>Primates</taxon>
        <taxon>Haplorrhini</taxon>
        <taxon>Catarrhini</taxon>
        <taxon>Cercopithecidae</taxon>
        <taxon>Cercopithecinae</taxon>
        <taxon>Papio</taxon>
    </lineage>
</organism>
<proteinExistence type="predicted"/>
<dbReference type="Ensembl" id="ENSPANT00000075214.1">
    <property type="protein sequence ID" value="ENSPANP00000058647.1"/>
    <property type="gene ID" value="ENSPANG00000037734.1"/>
</dbReference>
<keyword evidence="3" id="KW-1185">Reference proteome</keyword>
<dbReference type="PANTHER" id="PTHR12138">
    <property type="entry name" value="PRIMATE-EXPANDED PROTEIN FAMILY"/>
    <property type="match status" value="1"/>
</dbReference>
<dbReference type="AlphaFoldDB" id="A0A8I5NW98"/>
<dbReference type="Proteomes" id="UP000028761">
    <property type="component" value="Chromosome 1"/>
</dbReference>
<protein>
    <submittedName>
        <fullName evidence="2">Uncharacterized protein</fullName>
    </submittedName>
</protein>
<dbReference type="PANTHER" id="PTHR12138:SF162">
    <property type="entry name" value="CHROMOSOME UNDETERMINED SCAFFOLD_275, WHOLE GENOME SHOTGUN SEQUENCE"/>
    <property type="match status" value="1"/>
</dbReference>
<reference evidence="2" key="3">
    <citation type="submission" date="2025-09" db="UniProtKB">
        <authorList>
            <consortium name="Ensembl"/>
        </authorList>
    </citation>
    <scope>IDENTIFICATION</scope>
</reference>
<evidence type="ECO:0000313" key="2">
    <source>
        <dbReference type="Ensembl" id="ENSPANP00000058647.1"/>
    </source>
</evidence>
<evidence type="ECO:0000256" key="1">
    <source>
        <dbReference type="SAM" id="Phobius"/>
    </source>
</evidence>
<name>A0A8I5NW98_PAPAN</name>
<evidence type="ECO:0000313" key="3">
    <source>
        <dbReference type="Proteomes" id="UP000028761"/>
    </source>
</evidence>
<dbReference type="PRINTS" id="PR02045">
    <property type="entry name" value="F138DOMAIN"/>
</dbReference>